<organism evidence="1 2">
    <name type="scientific">[Clostridium] asparagiforme DSM 15981</name>
    <dbReference type="NCBI Taxonomy" id="518636"/>
    <lineage>
        <taxon>Bacteria</taxon>
        <taxon>Bacillati</taxon>
        <taxon>Bacillota</taxon>
        <taxon>Clostridia</taxon>
        <taxon>Lachnospirales</taxon>
        <taxon>Lachnospiraceae</taxon>
        <taxon>Enterocloster</taxon>
    </lineage>
</organism>
<protein>
    <submittedName>
        <fullName evidence="1">Uncharacterized protein</fullName>
    </submittedName>
</protein>
<proteinExistence type="predicted"/>
<keyword evidence="2" id="KW-1185">Reference proteome</keyword>
<gene>
    <name evidence="1" type="ORF">CLOSTASPAR_01240</name>
</gene>
<dbReference type="HOGENOM" id="CLU_3116146_0_0_9"/>
<reference evidence="1 2" key="1">
    <citation type="submission" date="2009-02" db="EMBL/GenBank/DDBJ databases">
        <title>Draft genome sequence of Clostridium asparagiforme (DSM 15981).</title>
        <authorList>
            <person name="Sudarsanam P."/>
            <person name="Ley R."/>
            <person name="Guruge J."/>
            <person name="Turnbaugh P.J."/>
            <person name="Mahowald M."/>
            <person name="Liep D."/>
            <person name="Gordon J."/>
        </authorList>
    </citation>
    <scope>NUCLEOTIDE SEQUENCE [LARGE SCALE GENOMIC DNA]</scope>
    <source>
        <strain evidence="1 2">DSM 15981</strain>
    </source>
</reference>
<dbReference type="AlphaFoldDB" id="C0CW86"/>
<accession>C0CW86</accession>
<sequence>MFAGVRREMAARLSLRALFCYVQWRWRSLRAVPPPGKTFGTDCEEELYEN</sequence>
<evidence type="ECO:0000313" key="1">
    <source>
        <dbReference type="EMBL" id="EEG56663.1"/>
    </source>
</evidence>
<comment type="caution">
    <text evidence="1">The sequence shown here is derived from an EMBL/GenBank/DDBJ whole genome shotgun (WGS) entry which is preliminary data.</text>
</comment>
<evidence type="ECO:0000313" key="2">
    <source>
        <dbReference type="Proteomes" id="UP000004756"/>
    </source>
</evidence>
<dbReference type="Proteomes" id="UP000004756">
    <property type="component" value="Unassembled WGS sequence"/>
</dbReference>
<name>C0CW86_9FIRM</name>
<dbReference type="EMBL" id="ACCJ01000053">
    <property type="protein sequence ID" value="EEG56663.1"/>
    <property type="molecule type" value="Genomic_DNA"/>
</dbReference>